<dbReference type="GO" id="GO:0008700">
    <property type="term" value="F:(R,S)-4-hydroxy-2-oxoglutarate aldolase activity"/>
    <property type="evidence" value="ECO:0007669"/>
    <property type="project" value="UniProtKB-EC"/>
</dbReference>
<dbReference type="NCBIfam" id="NF005673">
    <property type="entry name" value="PRK07455.1"/>
    <property type="match status" value="1"/>
</dbReference>
<evidence type="ECO:0000256" key="4">
    <source>
        <dbReference type="ARBA" id="ARBA00023239"/>
    </source>
</evidence>
<dbReference type="InterPro" id="IPR000887">
    <property type="entry name" value="Aldlse_KDPG_KHG"/>
</dbReference>
<reference evidence="6 7" key="1">
    <citation type="journal article" date="2020" name="ISME J.">
        <title>Comparative genomics reveals insights into cyanobacterial evolution and habitat adaptation.</title>
        <authorList>
            <person name="Chen M.Y."/>
            <person name="Teng W.K."/>
            <person name="Zhao L."/>
            <person name="Hu C.X."/>
            <person name="Zhou Y.K."/>
            <person name="Han B.P."/>
            <person name="Song L.R."/>
            <person name="Shu W.S."/>
        </authorList>
    </citation>
    <scope>NUCLEOTIDE SEQUENCE [LARGE SCALE GENOMIC DNA]</scope>
    <source>
        <strain evidence="6 7">FACHB-248</strain>
    </source>
</reference>
<name>A0ABR8GIF2_9CYAN</name>
<comment type="subunit">
    <text evidence="3">Homotrimer.</text>
</comment>
<comment type="similarity">
    <text evidence="2">Belongs to the KHG/KDPG aldolase family.</text>
</comment>
<gene>
    <name evidence="6" type="ORF">H6G81_01080</name>
</gene>
<comment type="pathway">
    <text evidence="1">Carbohydrate acid metabolism.</text>
</comment>
<dbReference type="EC" id="4.1.2.14" evidence="6"/>
<dbReference type="EC" id="4.1.3.16" evidence="6"/>
<dbReference type="Proteomes" id="UP000660380">
    <property type="component" value="Unassembled WGS sequence"/>
</dbReference>
<keyword evidence="7" id="KW-1185">Reference proteome</keyword>
<evidence type="ECO:0000256" key="5">
    <source>
        <dbReference type="ARBA" id="ARBA00023277"/>
    </source>
</evidence>
<evidence type="ECO:0000256" key="3">
    <source>
        <dbReference type="ARBA" id="ARBA00011233"/>
    </source>
</evidence>
<dbReference type="PANTHER" id="PTHR30246">
    <property type="entry name" value="2-KETO-3-DEOXY-6-PHOSPHOGLUCONATE ALDOLASE"/>
    <property type="match status" value="1"/>
</dbReference>
<evidence type="ECO:0000256" key="2">
    <source>
        <dbReference type="ARBA" id="ARBA00006906"/>
    </source>
</evidence>
<dbReference type="PANTHER" id="PTHR30246:SF1">
    <property type="entry name" value="2-DEHYDRO-3-DEOXY-6-PHOSPHOGALACTONATE ALDOLASE-RELATED"/>
    <property type="match status" value="1"/>
</dbReference>
<evidence type="ECO:0000313" key="6">
    <source>
        <dbReference type="EMBL" id="MBD2603147.1"/>
    </source>
</evidence>
<dbReference type="CDD" id="cd00452">
    <property type="entry name" value="KDPG_aldolase"/>
    <property type="match status" value="1"/>
</dbReference>
<organism evidence="6 7">
    <name type="scientific">Scytonema hofmannii FACHB-248</name>
    <dbReference type="NCBI Taxonomy" id="1842502"/>
    <lineage>
        <taxon>Bacteria</taxon>
        <taxon>Bacillati</taxon>
        <taxon>Cyanobacteriota</taxon>
        <taxon>Cyanophyceae</taxon>
        <taxon>Nostocales</taxon>
        <taxon>Scytonemataceae</taxon>
        <taxon>Scytonema</taxon>
    </lineage>
</organism>
<dbReference type="Pfam" id="PF01081">
    <property type="entry name" value="Aldolase"/>
    <property type="match status" value="1"/>
</dbReference>
<comment type="caution">
    <text evidence="6">The sequence shown here is derived from an EMBL/GenBank/DDBJ whole genome shotgun (WGS) entry which is preliminary data.</text>
</comment>
<accession>A0ABR8GIF2</accession>
<dbReference type="NCBIfam" id="TIGR01182">
    <property type="entry name" value="eda"/>
    <property type="match status" value="1"/>
</dbReference>
<sequence>MFNHIWLSQLQKHRAIAVIRAPEFELGRKMASSIASGGMRLIEITWNSDRAGELIAQLRLELPECIIGSGTLLNLNDMEMAIASGAQFLFTPHVDSILIQAAIAKHVPIIPGALTPTEIVSAYNQGASCVKVFPVQALGGVNYIKSLQAPLGKIPLIPTGGVLIENAQEFLTAGAVGVGLSSELFPKKLVNSGDWQAIGQLAKTLMQKLVTASDH</sequence>
<dbReference type="Gene3D" id="3.20.20.70">
    <property type="entry name" value="Aldolase class I"/>
    <property type="match status" value="1"/>
</dbReference>
<dbReference type="EMBL" id="JACJTA010000001">
    <property type="protein sequence ID" value="MBD2603147.1"/>
    <property type="molecule type" value="Genomic_DNA"/>
</dbReference>
<proteinExistence type="inferred from homology"/>
<evidence type="ECO:0000256" key="1">
    <source>
        <dbReference type="ARBA" id="ARBA00004761"/>
    </source>
</evidence>
<keyword evidence="4 6" id="KW-0456">Lyase</keyword>
<dbReference type="InterPro" id="IPR013785">
    <property type="entry name" value="Aldolase_TIM"/>
</dbReference>
<dbReference type="GO" id="GO:0008675">
    <property type="term" value="F:2-dehydro-3-deoxy-phosphogluconate aldolase activity"/>
    <property type="evidence" value="ECO:0007669"/>
    <property type="project" value="UniProtKB-EC"/>
</dbReference>
<protein>
    <submittedName>
        <fullName evidence="6">Bifunctional 4-hydroxy-2-oxoglutarate aldolase/2-dehydro-3-deoxy-phosphogluconate aldolase</fullName>
        <ecNumber evidence="6">4.1.2.14</ecNumber>
        <ecNumber evidence="6">4.1.3.16</ecNumber>
    </submittedName>
</protein>
<dbReference type="RefSeq" id="WP_029635642.1">
    <property type="nucleotide sequence ID" value="NZ_JACJTA010000001.1"/>
</dbReference>
<dbReference type="SUPFAM" id="SSF51569">
    <property type="entry name" value="Aldolase"/>
    <property type="match status" value="1"/>
</dbReference>
<keyword evidence="5" id="KW-0119">Carbohydrate metabolism</keyword>
<evidence type="ECO:0000313" key="7">
    <source>
        <dbReference type="Proteomes" id="UP000660380"/>
    </source>
</evidence>